<comment type="subcellular location">
    <subcellularLocation>
        <location evidence="1">Nucleus</location>
    </subcellularLocation>
</comment>
<dbReference type="NCBIfam" id="TIGR01565">
    <property type="entry name" value="homeo_ZF_HD"/>
    <property type="match status" value="1"/>
</dbReference>
<feature type="compositionally biased region" description="Pro residues" evidence="10">
    <location>
        <begin position="165"/>
        <end position="176"/>
    </location>
</feature>
<keyword evidence="8" id="KW-0804">Transcription</keyword>
<feature type="compositionally biased region" description="Polar residues" evidence="10">
    <location>
        <begin position="1"/>
        <end position="14"/>
    </location>
</feature>
<dbReference type="InterPro" id="IPR006456">
    <property type="entry name" value="ZF_HD_homeobox_Cys/His_dimer"/>
</dbReference>
<feature type="region of interest" description="Disordered" evidence="10">
    <location>
        <begin position="141"/>
        <end position="231"/>
    </location>
</feature>
<feature type="compositionally biased region" description="Low complexity" evidence="10">
    <location>
        <begin position="141"/>
        <end position="164"/>
    </location>
</feature>
<dbReference type="GO" id="GO:0005634">
    <property type="term" value="C:nucleus"/>
    <property type="evidence" value="ECO:0007669"/>
    <property type="project" value="UniProtKB-SubCell"/>
</dbReference>
<organism evidence="12 14">
    <name type="scientific">Cannabis sativa</name>
    <name type="common">Hemp</name>
    <name type="synonym">Marijuana</name>
    <dbReference type="NCBI Taxonomy" id="3483"/>
    <lineage>
        <taxon>Eukaryota</taxon>
        <taxon>Viridiplantae</taxon>
        <taxon>Streptophyta</taxon>
        <taxon>Embryophyta</taxon>
        <taxon>Tracheophyta</taxon>
        <taxon>Spermatophyta</taxon>
        <taxon>Magnoliopsida</taxon>
        <taxon>eudicotyledons</taxon>
        <taxon>Gunneridae</taxon>
        <taxon>Pentapetalae</taxon>
        <taxon>rosids</taxon>
        <taxon>fabids</taxon>
        <taxon>Rosales</taxon>
        <taxon>Cannabaceae</taxon>
        <taxon>Cannabis</taxon>
    </lineage>
</organism>
<dbReference type="FunFam" id="1.10.10.60:FF:000257">
    <property type="entry name" value="Zinc-finger homeodomain protein 2"/>
    <property type="match status" value="1"/>
</dbReference>
<dbReference type="GO" id="GO:0008270">
    <property type="term" value="F:zinc ion binding"/>
    <property type="evidence" value="ECO:0007669"/>
    <property type="project" value="UniProtKB-KW"/>
</dbReference>
<evidence type="ECO:0000256" key="4">
    <source>
        <dbReference type="ARBA" id="ARBA00022833"/>
    </source>
</evidence>
<feature type="region of interest" description="Disordered" evidence="10">
    <location>
        <begin position="290"/>
        <end position="341"/>
    </location>
</feature>
<feature type="domain" description="ZF-HD dimerization-type" evidence="11">
    <location>
        <begin position="62"/>
        <end position="113"/>
    </location>
</feature>
<evidence type="ECO:0000256" key="9">
    <source>
        <dbReference type="ARBA" id="ARBA00023242"/>
    </source>
</evidence>
<evidence type="ECO:0000256" key="6">
    <source>
        <dbReference type="ARBA" id="ARBA00023125"/>
    </source>
</evidence>
<dbReference type="Proteomes" id="UP000525078">
    <property type="component" value="Unassembled WGS sequence"/>
</dbReference>
<evidence type="ECO:0000256" key="1">
    <source>
        <dbReference type="ARBA" id="ARBA00004123"/>
    </source>
</evidence>
<accession>A0A803R9F8</accession>
<dbReference type="OrthoDB" id="1929626at2759"/>
<proteinExistence type="predicted"/>
<evidence type="ECO:0000256" key="8">
    <source>
        <dbReference type="ARBA" id="ARBA00023163"/>
    </source>
</evidence>
<dbReference type="GO" id="GO:0050793">
    <property type="term" value="P:regulation of developmental process"/>
    <property type="evidence" value="ECO:0007669"/>
    <property type="project" value="TreeGrafter"/>
</dbReference>
<gene>
    <name evidence="12" type="ORF">F8388_000985</name>
    <name evidence="13" type="ORF">G4B88_011473</name>
</gene>
<protein>
    <recommendedName>
        <fullName evidence="11">ZF-HD dimerization-type domain-containing protein</fullName>
    </recommendedName>
</protein>
<dbReference type="SUPFAM" id="SSF46689">
    <property type="entry name" value="Homeodomain-like"/>
    <property type="match status" value="1"/>
</dbReference>
<accession>A0A7J6FX15</accession>
<feature type="compositionally biased region" description="Polar residues" evidence="10">
    <location>
        <begin position="298"/>
        <end position="337"/>
    </location>
</feature>
<evidence type="ECO:0000313" key="13">
    <source>
        <dbReference type="EMBL" id="KAF4391830.1"/>
    </source>
</evidence>
<dbReference type="InterPro" id="IPR009057">
    <property type="entry name" value="Homeodomain-like_sf"/>
</dbReference>
<keyword evidence="7" id="KW-0371">Homeobox</keyword>
<dbReference type="SMR" id="A0A7J6FX15"/>
<evidence type="ECO:0000256" key="2">
    <source>
        <dbReference type="ARBA" id="ARBA00022723"/>
    </source>
</evidence>
<feature type="compositionally biased region" description="Polar residues" evidence="10">
    <location>
        <begin position="30"/>
        <end position="40"/>
    </location>
</feature>
<feature type="region of interest" description="Disordered" evidence="10">
    <location>
        <begin position="1"/>
        <end position="48"/>
    </location>
</feature>
<dbReference type="Proteomes" id="UP000583929">
    <property type="component" value="Unassembled WGS sequence"/>
</dbReference>
<dbReference type="PANTHER" id="PTHR31948:SF72">
    <property type="entry name" value="ZINC-FINGER HOMEODOMAIN PROTEIN 10"/>
    <property type="match status" value="1"/>
</dbReference>
<dbReference type="EMBL" id="JAATIP010000091">
    <property type="protein sequence ID" value="KAF4375228.1"/>
    <property type="molecule type" value="Genomic_DNA"/>
</dbReference>
<dbReference type="GO" id="GO:0003700">
    <property type="term" value="F:DNA-binding transcription factor activity"/>
    <property type="evidence" value="ECO:0007669"/>
    <property type="project" value="TreeGrafter"/>
</dbReference>
<dbReference type="Gene3D" id="1.10.10.60">
    <property type="entry name" value="Homeodomain-like"/>
    <property type="match status" value="1"/>
</dbReference>
<evidence type="ECO:0000313" key="12">
    <source>
        <dbReference type="EMBL" id="KAF4375228.1"/>
    </source>
</evidence>
<dbReference type="GO" id="GO:0000976">
    <property type="term" value="F:transcription cis-regulatory region binding"/>
    <property type="evidence" value="ECO:0007669"/>
    <property type="project" value="TreeGrafter"/>
</dbReference>
<keyword evidence="3" id="KW-0863">Zinc-finger</keyword>
<dbReference type="AlphaFoldDB" id="A0A7J6FX15"/>
<dbReference type="PANTHER" id="PTHR31948">
    <property type="entry name" value="ZINC-FINGER HOMEODOMAIN PROTEIN 2"/>
    <property type="match status" value="1"/>
</dbReference>
<keyword evidence="15" id="KW-1185">Reference proteome</keyword>
<evidence type="ECO:0000256" key="7">
    <source>
        <dbReference type="ARBA" id="ARBA00023155"/>
    </source>
</evidence>
<dbReference type="NCBIfam" id="TIGR01566">
    <property type="entry name" value="ZF_HD_prot_N"/>
    <property type="match status" value="1"/>
</dbReference>
<evidence type="ECO:0000256" key="5">
    <source>
        <dbReference type="ARBA" id="ARBA00023015"/>
    </source>
</evidence>
<evidence type="ECO:0000256" key="10">
    <source>
        <dbReference type="SAM" id="MobiDB-lite"/>
    </source>
</evidence>
<keyword evidence="9" id="KW-0539">Nucleus</keyword>
<name>A0A7J6FX15_CANSA</name>
<keyword evidence="5" id="KW-0805">Transcription regulation</keyword>
<sequence length="356" mass="39395">MVQTMDLSSNPTKTTQDKDTETPPLPQPTRPLSFTNGSLKQQHRHQNHHALTHAPLPTVVSYRECLKNHAANIGGHALDGCGEFMPCPTAEPSDPTSLKCAACGCHRNFHRRDQPEEPTSKHFLRSFHNGHPFQLQPLRLSSQPRQGRSSSPSLSPSPSSSTGPTPSPQSPPPVSHLPPNSYFASPPQMLLALSTGFSTGPPSDNLPHAHKSFNPTVGVKSSEATNYSNGKKRFRTKFNQEQKEKMCLFAEKLGWKMQRSEERLIEEFCKEIGVRRGVLKVWMHNNKHTVGKKDRGLSHSNNLGDEASNGDNTNNEGRVLSYDSNQDNEIVDDQNQNGEDRRANFNFFANGSSASS</sequence>
<evidence type="ECO:0000256" key="3">
    <source>
        <dbReference type="ARBA" id="ARBA00022771"/>
    </source>
</evidence>
<dbReference type="Pfam" id="PF04770">
    <property type="entry name" value="ZF-HD_dimer"/>
    <property type="match status" value="1"/>
</dbReference>
<dbReference type="OMA" id="QFCNDIG"/>
<keyword evidence="6" id="KW-0238">DNA-binding</keyword>
<dbReference type="EMBL" id="JAATIQ010000056">
    <property type="protein sequence ID" value="KAF4391830.1"/>
    <property type="molecule type" value="Genomic_DNA"/>
</dbReference>
<dbReference type="InterPro" id="IPR006455">
    <property type="entry name" value="Homeodomain_ZF_HD"/>
</dbReference>
<keyword evidence="4" id="KW-0862">Zinc</keyword>
<comment type="caution">
    <text evidence="12">The sequence shown here is derived from an EMBL/GenBank/DDBJ whole genome shotgun (WGS) entry which is preliminary data.</text>
</comment>
<evidence type="ECO:0000259" key="11">
    <source>
        <dbReference type="PROSITE" id="PS51523"/>
    </source>
</evidence>
<dbReference type="PROSITE" id="PS51523">
    <property type="entry name" value="ZF_HD_DIMER"/>
    <property type="match status" value="1"/>
</dbReference>
<evidence type="ECO:0000313" key="15">
    <source>
        <dbReference type="Proteomes" id="UP000583929"/>
    </source>
</evidence>
<keyword evidence="2" id="KW-0479">Metal-binding</keyword>
<reference evidence="14 15" key="1">
    <citation type="journal article" date="2020" name="bioRxiv">
        <title>Sequence and annotation of 42 cannabis genomes reveals extensive copy number variation in cannabinoid synthesis and pathogen resistance genes.</title>
        <authorList>
            <person name="Mckernan K.J."/>
            <person name="Helbert Y."/>
            <person name="Kane L.T."/>
            <person name="Ebling H."/>
            <person name="Zhang L."/>
            <person name="Liu B."/>
            <person name="Eaton Z."/>
            <person name="Mclaughlin S."/>
            <person name="Kingan S."/>
            <person name="Baybayan P."/>
            <person name="Concepcion G."/>
            <person name="Jordan M."/>
            <person name="Riva A."/>
            <person name="Barbazuk W."/>
            <person name="Harkins T."/>
        </authorList>
    </citation>
    <scope>NUCLEOTIDE SEQUENCE [LARGE SCALE GENOMIC DNA]</scope>
    <source>
        <strain evidence="14 15">cv. Jamaican Lion 4</strain>
        <strain evidence="13">Father</strain>
        <strain evidence="12">Mother</strain>
        <tissue evidence="12">Leaf</tissue>
    </source>
</reference>
<evidence type="ECO:0000313" key="14">
    <source>
        <dbReference type="Proteomes" id="UP000525078"/>
    </source>
</evidence>